<keyword evidence="3" id="KW-0731">Sigma factor</keyword>
<dbReference type="InterPro" id="IPR014284">
    <property type="entry name" value="RNA_pol_sigma-70_dom"/>
</dbReference>
<dbReference type="CDD" id="cd06171">
    <property type="entry name" value="Sigma70_r4"/>
    <property type="match status" value="1"/>
</dbReference>
<keyword evidence="8" id="KW-1185">Reference proteome</keyword>
<keyword evidence="4" id="KW-0804">Transcription</keyword>
<dbReference type="PANTHER" id="PTHR43133">
    <property type="entry name" value="RNA POLYMERASE ECF-TYPE SIGMA FACTO"/>
    <property type="match status" value="1"/>
</dbReference>
<dbReference type="Gene3D" id="1.10.10.10">
    <property type="entry name" value="Winged helix-like DNA-binding domain superfamily/Winged helix DNA-binding domain"/>
    <property type="match status" value="1"/>
</dbReference>
<dbReference type="SUPFAM" id="SSF88659">
    <property type="entry name" value="Sigma3 and sigma4 domains of RNA polymerase sigma factors"/>
    <property type="match status" value="1"/>
</dbReference>
<dbReference type="Proteomes" id="UP001597459">
    <property type="component" value="Unassembled WGS sequence"/>
</dbReference>
<dbReference type="InterPro" id="IPR007627">
    <property type="entry name" value="RNA_pol_sigma70_r2"/>
</dbReference>
<evidence type="ECO:0000256" key="4">
    <source>
        <dbReference type="ARBA" id="ARBA00023163"/>
    </source>
</evidence>
<accession>A0ABW5NA79</accession>
<dbReference type="NCBIfam" id="TIGR02937">
    <property type="entry name" value="sigma70-ECF"/>
    <property type="match status" value="1"/>
</dbReference>
<comment type="similarity">
    <text evidence="1">Belongs to the sigma-70 factor family. ECF subfamily.</text>
</comment>
<feature type="domain" description="RNA polymerase sigma factor 70 region 4 type 2" evidence="6">
    <location>
        <begin position="124"/>
        <end position="175"/>
    </location>
</feature>
<organism evidence="7 8">
    <name type="scientific">Aquimarina hainanensis</name>
    <dbReference type="NCBI Taxonomy" id="1578017"/>
    <lineage>
        <taxon>Bacteria</taxon>
        <taxon>Pseudomonadati</taxon>
        <taxon>Bacteroidota</taxon>
        <taxon>Flavobacteriia</taxon>
        <taxon>Flavobacteriales</taxon>
        <taxon>Flavobacteriaceae</taxon>
        <taxon>Aquimarina</taxon>
    </lineage>
</organism>
<evidence type="ECO:0000256" key="1">
    <source>
        <dbReference type="ARBA" id="ARBA00010641"/>
    </source>
</evidence>
<evidence type="ECO:0000256" key="3">
    <source>
        <dbReference type="ARBA" id="ARBA00023082"/>
    </source>
</evidence>
<dbReference type="InterPro" id="IPR036388">
    <property type="entry name" value="WH-like_DNA-bd_sf"/>
</dbReference>
<proteinExistence type="inferred from homology"/>
<dbReference type="Pfam" id="PF04542">
    <property type="entry name" value="Sigma70_r2"/>
    <property type="match status" value="1"/>
</dbReference>
<keyword evidence="2" id="KW-0805">Transcription regulation</keyword>
<sequence length="200" mass="24008">MIKNKAETFESFKRGNTLAFCEVYTKYYNKLYRYGMFFCNDSSLVEDVIQEFFVKTLKNPEKLNHVLNIEVYMFRSIKLNVISEKQKNNRRGVIRKLSVDQENYEISREKSIIEEETSSLKKEWMVQQIKNLPPYLKEIIYLRYYEGFSYEKISQITSLNKQVARNYVSRAIQKIRSKIEKGKTFLFTIIFGFSPLKKFR</sequence>
<dbReference type="InterPro" id="IPR013325">
    <property type="entry name" value="RNA_pol_sigma_r2"/>
</dbReference>
<dbReference type="InterPro" id="IPR013249">
    <property type="entry name" value="RNA_pol_sigma70_r4_t2"/>
</dbReference>
<feature type="domain" description="RNA polymerase sigma-70 region 2" evidence="5">
    <location>
        <begin position="24"/>
        <end position="90"/>
    </location>
</feature>
<evidence type="ECO:0000313" key="7">
    <source>
        <dbReference type="EMBL" id="MFD2591453.1"/>
    </source>
</evidence>
<gene>
    <name evidence="7" type="ORF">ACFSTE_11505</name>
</gene>
<dbReference type="Gene3D" id="1.10.1740.10">
    <property type="match status" value="1"/>
</dbReference>
<dbReference type="InterPro" id="IPR013324">
    <property type="entry name" value="RNA_pol_sigma_r3/r4-like"/>
</dbReference>
<name>A0ABW5NA79_9FLAO</name>
<dbReference type="RefSeq" id="WP_176028910.1">
    <property type="nucleotide sequence ID" value="NZ_JBHSJV010000001.1"/>
</dbReference>
<evidence type="ECO:0000313" key="8">
    <source>
        <dbReference type="Proteomes" id="UP001597459"/>
    </source>
</evidence>
<evidence type="ECO:0000259" key="6">
    <source>
        <dbReference type="Pfam" id="PF08281"/>
    </source>
</evidence>
<dbReference type="EMBL" id="JBHULX010000021">
    <property type="protein sequence ID" value="MFD2591453.1"/>
    <property type="molecule type" value="Genomic_DNA"/>
</dbReference>
<evidence type="ECO:0000259" key="5">
    <source>
        <dbReference type="Pfam" id="PF04542"/>
    </source>
</evidence>
<protein>
    <submittedName>
        <fullName evidence="7">RNA polymerase sigma factor</fullName>
    </submittedName>
</protein>
<dbReference type="InterPro" id="IPR039425">
    <property type="entry name" value="RNA_pol_sigma-70-like"/>
</dbReference>
<evidence type="ECO:0000256" key="2">
    <source>
        <dbReference type="ARBA" id="ARBA00023015"/>
    </source>
</evidence>
<comment type="caution">
    <text evidence="7">The sequence shown here is derived from an EMBL/GenBank/DDBJ whole genome shotgun (WGS) entry which is preliminary data.</text>
</comment>
<dbReference type="PANTHER" id="PTHR43133:SF46">
    <property type="entry name" value="RNA POLYMERASE SIGMA-70 FACTOR ECF SUBFAMILY"/>
    <property type="match status" value="1"/>
</dbReference>
<dbReference type="Pfam" id="PF08281">
    <property type="entry name" value="Sigma70_r4_2"/>
    <property type="match status" value="1"/>
</dbReference>
<dbReference type="SUPFAM" id="SSF88946">
    <property type="entry name" value="Sigma2 domain of RNA polymerase sigma factors"/>
    <property type="match status" value="1"/>
</dbReference>
<reference evidence="8" key="1">
    <citation type="journal article" date="2019" name="Int. J. Syst. Evol. Microbiol.">
        <title>The Global Catalogue of Microorganisms (GCM) 10K type strain sequencing project: providing services to taxonomists for standard genome sequencing and annotation.</title>
        <authorList>
            <consortium name="The Broad Institute Genomics Platform"/>
            <consortium name="The Broad Institute Genome Sequencing Center for Infectious Disease"/>
            <person name="Wu L."/>
            <person name="Ma J."/>
        </authorList>
    </citation>
    <scope>NUCLEOTIDE SEQUENCE [LARGE SCALE GENOMIC DNA]</scope>
    <source>
        <strain evidence="8">KCTC 42423</strain>
    </source>
</reference>